<dbReference type="SFLD" id="SFLDS00029">
    <property type="entry name" value="Radical_SAM"/>
    <property type="match status" value="1"/>
</dbReference>
<protein>
    <submittedName>
        <fullName evidence="8">Radical SAM/SPASM domain-containing protein</fullName>
    </submittedName>
</protein>
<keyword evidence="2" id="KW-0949">S-adenosyl-L-methionine</keyword>
<keyword evidence="11" id="KW-1185">Reference proteome</keyword>
<dbReference type="PANTHER" id="PTHR43273:SF3">
    <property type="entry name" value="ANAEROBIC SULFATASE-MATURATING ENZYME HOMOLOG ASLB-RELATED"/>
    <property type="match status" value="1"/>
</dbReference>
<dbReference type="Pfam" id="PF04055">
    <property type="entry name" value="Radical_SAM"/>
    <property type="match status" value="1"/>
</dbReference>
<dbReference type="SFLD" id="SFLDG01384">
    <property type="entry name" value="thioether_bond_formation_requi"/>
    <property type="match status" value="1"/>
</dbReference>
<dbReference type="GO" id="GO:0016491">
    <property type="term" value="F:oxidoreductase activity"/>
    <property type="evidence" value="ECO:0007669"/>
    <property type="project" value="InterPro"/>
</dbReference>
<evidence type="ECO:0000313" key="11">
    <source>
        <dbReference type="Proteomes" id="UP000702954"/>
    </source>
</evidence>
<dbReference type="EMBL" id="BHEO01000002">
    <property type="protein sequence ID" value="GBU03841.1"/>
    <property type="molecule type" value="Genomic_DNA"/>
</dbReference>
<evidence type="ECO:0000256" key="4">
    <source>
        <dbReference type="ARBA" id="ARBA00023004"/>
    </source>
</evidence>
<comment type="caution">
    <text evidence="9">The sequence shown here is derived from an EMBL/GenBank/DDBJ whole genome shotgun (WGS) entry which is preliminary data.</text>
</comment>
<dbReference type="NCBIfam" id="TIGR04085">
    <property type="entry name" value="rSAM_more_4Fe4S"/>
    <property type="match status" value="1"/>
</dbReference>
<evidence type="ECO:0000256" key="6">
    <source>
        <dbReference type="ARBA" id="ARBA00023601"/>
    </source>
</evidence>
<evidence type="ECO:0000256" key="2">
    <source>
        <dbReference type="ARBA" id="ARBA00022691"/>
    </source>
</evidence>
<evidence type="ECO:0000256" key="3">
    <source>
        <dbReference type="ARBA" id="ARBA00022723"/>
    </source>
</evidence>
<comment type="cofactor">
    <cofactor evidence="1">
        <name>[4Fe-4S] cluster</name>
        <dbReference type="ChEBI" id="CHEBI:49883"/>
    </cofactor>
</comment>
<dbReference type="InterPro" id="IPR023885">
    <property type="entry name" value="4Fe4S-binding_SPASM_dom"/>
</dbReference>
<feature type="domain" description="Radical SAM core" evidence="7">
    <location>
        <begin position="1"/>
        <end position="232"/>
    </location>
</feature>
<dbReference type="Proteomes" id="UP000294613">
    <property type="component" value="Unassembled WGS sequence"/>
</dbReference>
<name>A0A4R3J4Y4_9FIRM</name>
<evidence type="ECO:0000313" key="10">
    <source>
        <dbReference type="Proteomes" id="UP000294613"/>
    </source>
</evidence>
<dbReference type="Pfam" id="PF13186">
    <property type="entry name" value="SPASM"/>
    <property type="match status" value="1"/>
</dbReference>
<evidence type="ECO:0000256" key="1">
    <source>
        <dbReference type="ARBA" id="ARBA00001966"/>
    </source>
</evidence>
<dbReference type="SFLD" id="SFLDG01386">
    <property type="entry name" value="main_SPASM_domain-containing"/>
    <property type="match status" value="1"/>
</dbReference>
<sequence length="368" mass="43186">MKYLSFLVKPASSLCNLKCPYCFYEDISNRRERPCSGKMKPEIMRKLIDRAIAETEEDAQITFAFQGGEPTLAGLEYYRQFTEYVREKKGARTVRYAIQTNGTRIDESWARFFREEEFLVGVSLDGYESNTNRFRVDQEGKGMYAQIMQGIRLLEQYKVAYNILTVLTPRLAAHPEAYYHFLKDQGFSYVQCIPCLGEFPEQQQSAVTGNDQELKPEQYAEFYKRFYRLWLDDYVHGDYRSVTLFDNLLLMLSDRPPQQCGMLGFCTAQLVVEADGSVYPCDFYVLDQYCCGNLQDQTLQELLYSEAMKNFIQEERQIKKICETCPFWKICRGGCKRQNRTYLTEEWCGHREFLMEAYPTLFRIAQTL</sequence>
<proteinExistence type="inferred from homology"/>
<reference evidence="9 10" key="2">
    <citation type="submission" date="2019-03" db="EMBL/GenBank/DDBJ databases">
        <title>Genomic Encyclopedia of Type Strains, Phase IV (KMG-IV): sequencing the most valuable type-strain genomes for metagenomic binning, comparative biology and taxonomic classification.</title>
        <authorList>
            <person name="Goeker M."/>
        </authorList>
    </citation>
    <scope>NUCLEOTIDE SEQUENCE [LARGE SCALE GENOMIC DNA]</scope>
    <source>
        <strain evidence="9 10">DSM 103426</strain>
    </source>
</reference>
<dbReference type="Gene3D" id="3.20.20.70">
    <property type="entry name" value="Aldolase class I"/>
    <property type="match status" value="1"/>
</dbReference>
<dbReference type="InterPro" id="IPR058240">
    <property type="entry name" value="rSAM_sf"/>
</dbReference>
<dbReference type="SFLD" id="SFLDF00289">
    <property type="entry name" value="anaerobic_Cys-type_sulfatase-m"/>
    <property type="match status" value="1"/>
</dbReference>
<dbReference type="InterPro" id="IPR007197">
    <property type="entry name" value="rSAM"/>
</dbReference>
<keyword evidence="3" id="KW-0479">Metal-binding</keyword>
<dbReference type="GO" id="GO:0046872">
    <property type="term" value="F:metal ion binding"/>
    <property type="evidence" value="ECO:0007669"/>
    <property type="project" value="UniProtKB-KW"/>
</dbReference>
<evidence type="ECO:0000313" key="8">
    <source>
        <dbReference type="EMBL" id="GBU03841.1"/>
    </source>
</evidence>
<dbReference type="AlphaFoldDB" id="A0A4R3J4Y4"/>
<dbReference type="Proteomes" id="UP000702954">
    <property type="component" value="Unassembled WGS sequence"/>
</dbReference>
<organism evidence="9 10">
    <name type="scientific">Faecalimonas umbilicata</name>
    <dbReference type="NCBI Taxonomy" id="1912855"/>
    <lineage>
        <taxon>Bacteria</taxon>
        <taxon>Bacillati</taxon>
        <taxon>Bacillota</taxon>
        <taxon>Clostridia</taxon>
        <taxon>Lachnospirales</taxon>
        <taxon>Lachnospiraceae</taxon>
        <taxon>Faecalimonas</taxon>
    </lineage>
</organism>
<dbReference type="PROSITE" id="PS51918">
    <property type="entry name" value="RADICAL_SAM"/>
    <property type="match status" value="1"/>
</dbReference>
<dbReference type="InterPro" id="IPR034485">
    <property type="entry name" value="Anaerobic_Cys-type_sulfatase-m"/>
</dbReference>
<accession>A0A4R3J4Y4</accession>
<evidence type="ECO:0000256" key="5">
    <source>
        <dbReference type="ARBA" id="ARBA00023014"/>
    </source>
</evidence>
<evidence type="ECO:0000259" key="7">
    <source>
        <dbReference type="PROSITE" id="PS51918"/>
    </source>
</evidence>
<dbReference type="InterPro" id="IPR013785">
    <property type="entry name" value="Aldolase_TIM"/>
</dbReference>
<dbReference type="GO" id="GO:0051536">
    <property type="term" value="F:iron-sulfur cluster binding"/>
    <property type="evidence" value="ECO:0007669"/>
    <property type="project" value="UniProtKB-KW"/>
</dbReference>
<dbReference type="SFLD" id="SFLDG01072">
    <property type="entry name" value="dehydrogenase_like"/>
    <property type="match status" value="1"/>
</dbReference>
<dbReference type="PANTHER" id="PTHR43273">
    <property type="entry name" value="ANAEROBIC SULFATASE-MATURATING ENZYME HOMOLOG ASLB-RELATED"/>
    <property type="match status" value="1"/>
</dbReference>
<keyword evidence="5" id="KW-0411">Iron-sulfur</keyword>
<keyword evidence="4" id="KW-0408">Iron</keyword>
<dbReference type="InterPro" id="IPR023867">
    <property type="entry name" value="Sulphatase_maturase_rSAM"/>
</dbReference>
<dbReference type="SUPFAM" id="SSF102114">
    <property type="entry name" value="Radical SAM enzymes"/>
    <property type="match status" value="1"/>
</dbReference>
<dbReference type="EMBL" id="SLZV01000044">
    <property type="protein sequence ID" value="TCS60284.1"/>
    <property type="molecule type" value="Genomic_DNA"/>
</dbReference>
<evidence type="ECO:0000313" key="9">
    <source>
        <dbReference type="EMBL" id="TCS60284.1"/>
    </source>
</evidence>
<reference evidence="8 11" key="1">
    <citation type="journal article" date="2018" name="Int. J. Syst. Evol. Microbiol.">
        <title>Draft Genome Sequence of Faecalimonas umbilicata JCM 30896T, an Acetate-Producing Bacterium Isolated from Human Feces.</title>
        <authorList>
            <person name="Sakamoto M."/>
            <person name="Ikeyama N."/>
            <person name="Yuki M."/>
            <person name="Ohkuma M."/>
        </authorList>
    </citation>
    <scope>NUCLEOTIDE SEQUENCE [LARGE SCALE GENOMIC DNA]</scope>
    <source>
        <strain evidence="8 11">EGH7</strain>
    </source>
</reference>
<dbReference type="RefSeq" id="WP_116441053.1">
    <property type="nucleotide sequence ID" value="NZ_BHEO01000002.1"/>
</dbReference>
<gene>
    <name evidence="9" type="ORF">EDD74_1441</name>
    <name evidence="8" type="ORF">FAEUMB_03820</name>
</gene>
<comment type="similarity">
    <text evidence="6">Belongs to the radical SAM superfamily. Anaerobic sulfatase-maturating enzyme family.</text>
</comment>
<dbReference type="CDD" id="cd01335">
    <property type="entry name" value="Radical_SAM"/>
    <property type="match status" value="1"/>
</dbReference>
<dbReference type="SFLD" id="SFLDG01067">
    <property type="entry name" value="SPASM/twitch_domain_containing"/>
    <property type="match status" value="1"/>
</dbReference>